<protein>
    <recommendedName>
        <fullName evidence="3">Transposase</fullName>
    </recommendedName>
</protein>
<keyword evidence="2" id="KW-1185">Reference proteome</keyword>
<gene>
    <name evidence="1" type="ORF">PSYICH_LOCUS14954</name>
</gene>
<dbReference type="PANTHER" id="PTHR47501:SF5">
    <property type="entry name" value="HAT C-TERMINAL DIMERISATION DOMAIN-CONTAINING PROTEIN"/>
    <property type="match status" value="1"/>
</dbReference>
<evidence type="ECO:0008006" key="3">
    <source>
        <dbReference type="Google" id="ProtNLM"/>
    </source>
</evidence>
<evidence type="ECO:0000313" key="1">
    <source>
        <dbReference type="EMBL" id="CAH1115734.1"/>
    </source>
</evidence>
<dbReference type="OrthoDB" id="8912104at2759"/>
<dbReference type="InterPro" id="IPR012337">
    <property type="entry name" value="RNaseH-like_sf"/>
</dbReference>
<dbReference type="Proteomes" id="UP001153636">
    <property type="component" value="Chromosome 9"/>
</dbReference>
<organism evidence="1 2">
    <name type="scientific">Psylliodes chrysocephalus</name>
    <dbReference type="NCBI Taxonomy" id="3402493"/>
    <lineage>
        <taxon>Eukaryota</taxon>
        <taxon>Metazoa</taxon>
        <taxon>Ecdysozoa</taxon>
        <taxon>Arthropoda</taxon>
        <taxon>Hexapoda</taxon>
        <taxon>Insecta</taxon>
        <taxon>Pterygota</taxon>
        <taxon>Neoptera</taxon>
        <taxon>Endopterygota</taxon>
        <taxon>Coleoptera</taxon>
        <taxon>Polyphaga</taxon>
        <taxon>Cucujiformia</taxon>
        <taxon>Chrysomeloidea</taxon>
        <taxon>Chrysomelidae</taxon>
        <taxon>Galerucinae</taxon>
        <taxon>Alticini</taxon>
        <taxon>Psylliodes</taxon>
    </lineage>
</organism>
<name>A0A9P0DC03_9CUCU</name>
<proteinExistence type="predicted"/>
<accession>A0A9P0DC03</accession>
<sequence>MDVKVKNRFAAIQKINGHYKEMINKIIGQLSNCNYVCTTADIWSSKKRSFLGVTCHWIDQDLSRRSVALACRRFEGTHSFDKIGELMDEIHRAYNLDNKKNLATVTDNGSNFVKCFKEFGILLDSHYNVGNENDQTQEGETETEETLLEFESIIESTDLERSFSQTRQFLPEHLRCASHTI</sequence>
<dbReference type="SUPFAM" id="SSF53098">
    <property type="entry name" value="Ribonuclease H-like"/>
    <property type="match status" value="1"/>
</dbReference>
<dbReference type="EMBL" id="OV651821">
    <property type="protein sequence ID" value="CAH1115734.1"/>
    <property type="molecule type" value="Genomic_DNA"/>
</dbReference>
<evidence type="ECO:0000313" key="2">
    <source>
        <dbReference type="Proteomes" id="UP001153636"/>
    </source>
</evidence>
<reference evidence="1" key="1">
    <citation type="submission" date="2022-01" db="EMBL/GenBank/DDBJ databases">
        <authorList>
            <person name="King R."/>
        </authorList>
    </citation>
    <scope>NUCLEOTIDE SEQUENCE</scope>
</reference>
<dbReference type="PANTHER" id="PTHR47501">
    <property type="entry name" value="TRANSPOSASE-RELATED"/>
    <property type="match status" value="1"/>
</dbReference>
<dbReference type="AlphaFoldDB" id="A0A9P0DC03"/>